<feature type="transmembrane region" description="Helical" evidence="2">
    <location>
        <begin position="37"/>
        <end position="57"/>
    </location>
</feature>
<keyword evidence="6" id="KW-1185">Reference proteome</keyword>
<evidence type="ECO:0000256" key="2">
    <source>
        <dbReference type="SAM" id="Phobius"/>
    </source>
</evidence>
<evidence type="ECO:0008006" key="7">
    <source>
        <dbReference type="Google" id="ProtNLM"/>
    </source>
</evidence>
<gene>
    <name evidence="3" type="ORF">A9W98_22905</name>
    <name evidence="4" type="ORF">AWC08_20065</name>
</gene>
<organism evidence="3 5">
    <name type="scientific">Mycobacterium gordonae</name>
    <dbReference type="NCBI Taxonomy" id="1778"/>
    <lineage>
        <taxon>Bacteria</taxon>
        <taxon>Bacillati</taxon>
        <taxon>Actinomycetota</taxon>
        <taxon>Actinomycetes</taxon>
        <taxon>Mycobacteriales</taxon>
        <taxon>Mycobacteriaceae</taxon>
        <taxon>Mycobacterium</taxon>
    </lineage>
</organism>
<dbReference type="Proteomes" id="UP000193928">
    <property type="component" value="Unassembled WGS sequence"/>
</dbReference>
<feature type="transmembrane region" description="Helical" evidence="2">
    <location>
        <begin position="63"/>
        <end position="82"/>
    </location>
</feature>
<comment type="caution">
    <text evidence="3">The sequence shown here is derived from an EMBL/GenBank/DDBJ whole genome shotgun (WGS) entry which is preliminary data.</text>
</comment>
<evidence type="ECO:0000313" key="6">
    <source>
        <dbReference type="Proteomes" id="UP000193928"/>
    </source>
</evidence>
<feature type="region of interest" description="Disordered" evidence="1">
    <location>
        <begin position="1"/>
        <end position="29"/>
    </location>
</feature>
<reference evidence="3 5" key="2">
    <citation type="submission" date="2016-06" db="EMBL/GenBank/DDBJ databases">
        <authorList>
            <person name="Kjaerup R.B."/>
            <person name="Dalgaard T.S."/>
            <person name="Juul-Madsen H.R."/>
        </authorList>
    </citation>
    <scope>NUCLEOTIDE SEQUENCE [LARGE SCALE GENOMIC DNA]</scope>
    <source>
        <strain evidence="3 5">1245752.6</strain>
    </source>
</reference>
<keyword evidence="2" id="KW-1133">Transmembrane helix</keyword>
<accession>A0A1A6BF56</accession>
<proteinExistence type="predicted"/>
<evidence type="ECO:0000313" key="3">
    <source>
        <dbReference type="EMBL" id="OBS00869.1"/>
    </source>
</evidence>
<evidence type="ECO:0000313" key="4">
    <source>
        <dbReference type="EMBL" id="ORV92029.1"/>
    </source>
</evidence>
<dbReference type="AlphaFoldDB" id="A0A1A6BF56"/>
<dbReference type="OrthoDB" id="4741344at2"/>
<evidence type="ECO:0000313" key="5">
    <source>
        <dbReference type="Proteomes" id="UP000093757"/>
    </source>
</evidence>
<keyword evidence="2" id="KW-0472">Membrane</keyword>
<name>A0A1A6BF56_MYCGO</name>
<feature type="compositionally biased region" description="Basic and acidic residues" evidence="1">
    <location>
        <begin position="1"/>
        <end position="28"/>
    </location>
</feature>
<dbReference type="Proteomes" id="UP000093757">
    <property type="component" value="Unassembled WGS sequence"/>
</dbReference>
<keyword evidence="2" id="KW-0812">Transmembrane</keyword>
<sequence>MISHEEHTVDPTTDPVDHDRTTRQHAGEAMKNGANSVGIAAVGVGVMALIIGLFAFATGNPGVGTAGVVIAVLLAATGLVWLRRTHNRVRAAEVQWHESHSDRPPPPPTS</sequence>
<evidence type="ECO:0000256" key="1">
    <source>
        <dbReference type="SAM" id="MobiDB-lite"/>
    </source>
</evidence>
<protein>
    <recommendedName>
        <fullName evidence="7">UsfY protein</fullName>
    </recommendedName>
</protein>
<dbReference type="EMBL" id="MAEM01000331">
    <property type="protein sequence ID" value="OBS00869.1"/>
    <property type="molecule type" value="Genomic_DNA"/>
</dbReference>
<reference evidence="4 6" key="1">
    <citation type="submission" date="2016-01" db="EMBL/GenBank/DDBJ databases">
        <title>The new phylogeny of the genus Mycobacterium.</title>
        <authorList>
            <person name="Tarcisio F."/>
            <person name="Conor M."/>
            <person name="Antonella G."/>
            <person name="Elisabetta G."/>
            <person name="Giulia F.S."/>
            <person name="Sara T."/>
            <person name="Anna F."/>
            <person name="Clotilde B."/>
            <person name="Roberto B."/>
            <person name="Veronica D.S."/>
            <person name="Fabio R."/>
            <person name="Monica P."/>
            <person name="Olivier J."/>
            <person name="Enrico T."/>
            <person name="Nicola S."/>
        </authorList>
    </citation>
    <scope>NUCLEOTIDE SEQUENCE [LARGE SCALE GENOMIC DNA]</scope>
    <source>
        <strain evidence="4 6">DSM 44160</strain>
    </source>
</reference>
<dbReference type="EMBL" id="LQOY01000052">
    <property type="protein sequence ID" value="ORV92029.1"/>
    <property type="molecule type" value="Genomic_DNA"/>
</dbReference>